<dbReference type="Proteomes" id="UP001164539">
    <property type="component" value="Chromosome 4"/>
</dbReference>
<proteinExistence type="predicted"/>
<protein>
    <submittedName>
        <fullName evidence="1">Uncharacterized protein</fullName>
    </submittedName>
</protein>
<sequence>MGSKKLQGLLLVMFLMNLRVFAASSEPIIEKGLPSDSSKNIDLDDKDIQHENGTREAYGKAYNGGSIAHSQKTGRGIGYGGAHTAGSTGASQHGNNGDSGTPHTYVGGAASNHHPNTHHGAGSCNQNCIGLFTFILSGLATLVHLCIEWQN</sequence>
<evidence type="ECO:0000313" key="1">
    <source>
        <dbReference type="EMBL" id="KAJ4720581.1"/>
    </source>
</evidence>
<reference evidence="1 2" key="1">
    <citation type="journal article" date="2023" name="Science">
        <title>Complex scaffold remodeling in plant triterpene biosynthesis.</title>
        <authorList>
            <person name="De La Pena R."/>
            <person name="Hodgson H."/>
            <person name="Liu J.C."/>
            <person name="Stephenson M.J."/>
            <person name="Martin A.C."/>
            <person name="Owen C."/>
            <person name="Harkess A."/>
            <person name="Leebens-Mack J."/>
            <person name="Jimenez L.E."/>
            <person name="Osbourn A."/>
            <person name="Sattely E.S."/>
        </authorList>
    </citation>
    <scope>NUCLEOTIDE SEQUENCE [LARGE SCALE GENOMIC DNA]</scope>
    <source>
        <strain evidence="2">cv. JPN11</strain>
        <tissue evidence="1">Leaf</tissue>
    </source>
</reference>
<organism evidence="1 2">
    <name type="scientific">Melia azedarach</name>
    <name type="common">Chinaberry tree</name>
    <dbReference type="NCBI Taxonomy" id="155640"/>
    <lineage>
        <taxon>Eukaryota</taxon>
        <taxon>Viridiplantae</taxon>
        <taxon>Streptophyta</taxon>
        <taxon>Embryophyta</taxon>
        <taxon>Tracheophyta</taxon>
        <taxon>Spermatophyta</taxon>
        <taxon>Magnoliopsida</taxon>
        <taxon>eudicotyledons</taxon>
        <taxon>Gunneridae</taxon>
        <taxon>Pentapetalae</taxon>
        <taxon>rosids</taxon>
        <taxon>malvids</taxon>
        <taxon>Sapindales</taxon>
        <taxon>Meliaceae</taxon>
        <taxon>Melia</taxon>
    </lineage>
</organism>
<gene>
    <name evidence="1" type="ORF">OWV82_008387</name>
</gene>
<accession>A0ACC1YA33</accession>
<dbReference type="EMBL" id="CM051397">
    <property type="protein sequence ID" value="KAJ4720581.1"/>
    <property type="molecule type" value="Genomic_DNA"/>
</dbReference>
<evidence type="ECO:0000313" key="2">
    <source>
        <dbReference type="Proteomes" id="UP001164539"/>
    </source>
</evidence>
<comment type="caution">
    <text evidence="1">The sequence shown here is derived from an EMBL/GenBank/DDBJ whole genome shotgun (WGS) entry which is preliminary data.</text>
</comment>
<keyword evidence="2" id="KW-1185">Reference proteome</keyword>
<name>A0ACC1YA33_MELAZ</name>